<dbReference type="Pfam" id="PF13173">
    <property type="entry name" value="AAA_14"/>
    <property type="match status" value="1"/>
</dbReference>
<feature type="domain" description="DUF4143" evidence="2">
    <location>
        <begin position="207"/>
        <end position="363"/>
    </location>
</feature>
<reference evidence="3 4" key="1">
    <citation type="submission" date="2011-08" db="EMBL/GenBank/DDBJ databases">
        <title>The Genome Sequence of Prevotella sp. oral taxon 302 str. F0323.</title>
        <authorList>
            <consortium name="The Broad Institute Genome Sequencing Platform"/>
            <person name="Earl A."/>
            <person name="Ward D."/>
            <person name="Feldgarden M."/>
            <person name="Gevers D."/>
            <person name="Izard J."/>
            <person name="Blanton J.M."/>
            <person name="Baranova O.V."/>
            <person name="Tanner A.C."/>
            <person name="Dewhirst F.E."/>
            <person name="Young S.K."/>
            <person name="Zeng Q."/>
            <person name="Gargeya S."/>
            <person name="Fitzgerald M."/>
            <person name="Haas B."/>
            <person name="Abouelleil A."/>
            <person name="Alvarado L."/>
            <person name="Arachchi H.M."/>
            <person name="Berlin A."/>
            <person name="Brown A."/>
            <person name="Chapman S.B."/>
            <person name="Chen Z."/>
            <person name="Dunbar C."/>
            <person name="Freedman E."/>
            <person name="Gearin G."/>
            <person name="Gellesch M."/>
            <person name="Goldberg J."/>
            <person name="Griggs A."/>
            <person name="Gujja S."/>
            <person name="Heiman D."/>
            <person name="Howarth C."/>
            <person name="Larson L."/>
            <person name="Lui A."/>
            <person name="MacDonald P.J.P."/>
            <person name="Montmayeur A."/>
            <person name="Murphy C."/>
            <person name="Neiman D."/>
            <person name="Pearson M."/>
            <person name="Priest M."/>
            <person name="Roberts A."/>
            <person name="Saif S."/>
            <person name="Shea T."/>
            <person name="Shenoy N."/>
            <person name="Sisk P."/>
            <person name="Stolte C."/>
            <person name="Sykes S."/>
            <person name="Wortman J."/>
            <person name="Nusbaum C."/>
            <person name="Birren B."/>
        </authorList>
    </citation>
    <scope>NUCLEOTIDE SEQUENCE [LARGE SCALE GENOMIC DNA]</scope>
    <source>
        <strain evidence="3 4">F0323</strain>
    </source>
</reference>
<sequence length="426" mass="49785">MLTEIRTCMIEIKRDRYLKLLIESRQNGFIKVVTGIRRCGKSYLLNVLFYHYLLDNGVDDDHLIRIDLEDRMNKELRNPDTMLHYVHDRIKDNKLYYIIIDEVQLMDEFVDVLNSFRHIDNADTYVTGSNSHFLSSDIPTEFRGRGETIHVNPLSFAEFYSAIGGDKQGAWREYYTYGGLPLVQSFDTEQKKINYLKNLFETVYLADIIERNKVQNENEMRELVLTMASAIGSPCNPTKLSNTFKSVKKVNISNKTIANYLNYLSESFVLNKAIRYDIKGKKYINTLSKYYFSDIGLRNTILDMRQQEETHIMENIIYNELITRGYSVDVGMVEIRKPDKDGKWSRTQLEVDFIASLGSKKYYVQSAFSIPDREKEIQESRSLMNINDSFKKIIIVKDHIMPRRNEDGILTIGLFDFLLKEDSLDI</sequence>
<dbReference type="PANTHER" id="PTHR33295:SF18">
    <property type="entry name" value="AAA+ ATPASE DOMAIN-CONTAINING PROTEIN"/>
    <property type="match status" value="1"/>
</dbReference>
<name>G5GE33_9BACT</name>
<feature type="domain" description="AAA" evidence="1">
    <location>
        <begin position="30"/>
        <end position="159"/>
    </location>
</feature>
<dbReference type="Proteomes" id="UP000015993">
    <property type="component" value="Unassembled WGS sequence"/>
</dbReference>
<dbReference type="STRING" id="679199.HMPREF9332_01835"/>
<evidence type="ECO:0000259" key="1">
    <source>
        <dbReference type="Pfam" id="PF13173"/>
    </source>
</evidence>
<evidence type="ECO:0000313" key="3">
    <source>
        <dbReference type="EMBL" id="EHG21206.1"/>
    </source>
</evidence>
<dbReference type="EMBL" id="ACZK01000034">
    <property type="protein sequence ID" value="EHG21206.1"/>
    <property type="molecule type" value="Genomic_DNA"/>
</dbReference>
<gene>
    <name evidence="3" type="ORF">HMPREF9332_01835</name>
</gene>
<dbReference type="PANTHER" id="PTHR33295">
    <property type="entry name" value="ATPASE"/>
    <property type="match status" value="1"/>
</dbReference>
<dbReference type="InterPro" id="IPR041682">
    <property type="entry name" value="AAA_14"/>
</dbReference>
<dbReference type="InterPro" id="IPR027417">
    <property type="entry name" value="P-loop_NTPase"/>
</dbReference>
<dbReference type="InterPro" id="IPR025420">
    <property type="entry name" value="DUF4143"/>
</dbReference>
<evidence type="ECO:0000313" key="4">
    <source>
        <dbReference type="Proteomes" id="UP000015993"/>
    </source>
</evidence>
<dbReference type="eggNOG" id="COG1373">
    <property type="taxonomic scope" value="Bacteria"/>
</dbReference>
<dbReference type="Pfam" id="PF13635">
    <property type="entry name" value="DUF4143"/>
    <property type="match status" value="1"/>
</dbReference>
<comment type="caution">
    <text evidence="3">The sequence shown here is derived from an EMBL/GenBank/DDBJ whole genome shotgun (WGS) entry which is preliminary data.</text>
</comment>
<dbReference type="HOGENOM" id="CLU_041527_1_0_10"/>
<protein>
    <recommendedName>
        <fullName evidence="5">AAA domain-containing protein</fullName>
    </recommendedName>
</protein>
<keyword evidence="4" id="KW-1185">Reference proteome</keyword>
<proteinExistence type="predicted"/>
<evidence type="ECO:0000259" key="2">
    <source>
        <dbReference type="Pfam" id="PF13635"/>
    </source>
</evidence>
<dbReference type="PATRIC" id="fig|679199.3.peg.2037"/>
<evidence type="ECO:0008006" key="5">
    <source>
        <dbReference type="Google" id="ProtNLM"/>
    </source>
</evidence>
<dbReference type="AlphaFoldDB" id="G5GE33"/>
<accession>G5GE33</accession>
<organism evidence="3 4">
    <name type="scientific">Alloprevotella rava F0323</name>
    <dbReference type="NCBI Taxonomy" id="679199"/>
    <lineage>
        <taxon>Bacteria</taxon>
        <taxon>Pseudomonadati</taxon>
        <taxon>Bacteroidota</taxon>
        <taxon>Bacteroidia</taxon>
        <taxon>Bacteroidales</taxon>
        <taxon>Prevotellaceae</taxon>
        <taxon>Alloprevotella</taxon>
    </lineage>
</organism>
<dbReference type="SUPFAM" id="SSF52540">
    <property type="entry name" value="P-loop containing nucleoside triphosphate hydrolases"/>
    <property type="match status" value="1"/>
</dbReference>